<feature type="transmembrane region" description="Helical" evidence="11">
    <location>
        <begin position="263"/>
        <end position="285"/>
    </location>
</feature>
<reference evidence="13" key="1">
    <citation type="submission" date="2020-09" db="EMBL/GenBank/DDBJ databases">
        <title>Streptomyces canutascabiei sp. nov., which causes potato common scab and is distributed across the world.</title>
        <authorList>
            <person name="Nguyen H.P."/>
            <person name="Weisberg A.J."/>
            <person name="Chang J.H."/>
            <person name="Clarke C.R."/>
        </authorList>
    </citation>
    <scope>NUCLEOTIDE SEQUENCE</scope>
    <source>
        <strain evidence="13">ID-01-6.2a</strain>
    </source>
</reference>
<feature type="transmembrane region" description="Helical" evidence="11">
    <location>
        <begin position="77"/>
        <end position="98"/>
    </location>
</feature>
<evidence type="ECO:0000256" key="11">
    <source>
        <dbReference type="SAM" id="Phobius"/>
    </source>
</evidence>
<dbReference type="PROSITE" id="PS00217">
    <property type="entry name" value="SUGAR_TRANSPORT_2"/>
    <property type="match status" value="1"/>
</dbReference>
<evidence type="ECO:0000256" key="8">
    <source>
        <dbReference type="ARBA" id="ARBA00023136"/>
    </source>
</evidence>
<dbReference type="InterPro" id="IPR005829">
    <property type="entry name" value="Sugar_transporter_CS"/>
</dbReference>
<comment type="subcellular location">
    <subcellularLocation>
        <location evidence="1">Cell membrane</location>
        <topology evidence="1">Multi-pass membrane protein</topology>
    </subcellularLocation>
</comment>
<dbReference type="GO" id="GO:0005886">
    <property type="term" value="C:plasma membrane"/>
    <property type="evidence" value="ECO:0007669"/>
    <property type="project" value="UniProtKB-SubCell"/>
</dbReference>
<feature type="transmembrane region" description="Helical" evidence="11">
    <location>
        <begin position="110"/>
        <end position="130"/>
    </location>
</feature>
<evidence type="ECO:0000256" key="4">
    <source>
        <dbReference type="ARBA" id="ARBA00022475"/>
    </source>
</evidence>
<dbReference type="EMBL" id="JACYXT010000008">
    <property type="protein sequence ID" value="MBD9725559.1"/>
    <property type="molecule type" value="Genomic_DNA"/>
</dbReference>
<accession>A0A927L7Q5</accession>
<sequence length="425" mass="44363">MLRLASASLAGTAIEFYDFFVYGTAAALVLGPLFFPTFSPLAGTLAAFATFGVGFVTRPLGSVLFGHIGDRHGRRPVLVASLLLTGGATVAVGCVPTFDSIGVTAPFLLLVLRFLQGLGLGGEWGGAVLLTAEHAPADRRGLWSSFPQVGPAVGFLLANGVMLALSATLTEAQFAAWGWRVPFWAAGVLALAGLWLRSSLTESPRFLEITEPARVPLAEVVRDHWRLVLLTAGALAVGYAVFYSVTTWSLAYGTERLGVSRTVMLTCVMGAVVVKGALTPVAAVLGDRYGRRPMCLIGCGVTVLWMFPMVALLATGEPLLIFFGFLVAMLGFVTMFAVIAAYLPELYEPRVRCTGAAVGYNLGGVLGGALTPIVATAVAQGGRVPWGVGAYLTGIALLSLGCFALLPETRPVPLTTPADAEPATG</sequence>
<dbReference type="GO" id="GO:0015293">
    <property type="term" value="F:symporter activity"/>
    <property type="evidence" value="ECO:0007669"/>
    <property type="project" value="UniProtKB-KW"/>
</dbReference>
<evidence type="ECO:0000313" key="13">
    <source>
        <dbReference type="EMBL" id="MBD9725559.1"/>
    </source>
</evidence>
<organism evidence="13 14">
    <name type="scientific">Streptomyces caniscabiei</name>
    <dbReference type="NCBI Taxonomy" id="2746961"/>
    <lineage>
        <taxon>Bacteria</taxon>
        <taxon>Bacillati</taxon>
        <taxon>Actinomycetota</taxon>
        <taxon>Actinomycetes</taxon>
        <taxon>Kitasatosporales</taxon>
        <taxon>Streptomycetaceae</taxon>
        <taxon>Streptomyces</taxon>
    </lineage>
</organism>
<keyword evidence="3" id="KW-0813">Transport</keyword>
<keyword evidence="4" id="KW-1003">Cell membrane</keyword>
<feature type="transmembrane region" description="Helical" evidence="11">
    <location>
        <begin position="384"/>
        <end position="406"/>
    </location>
</feature>
<dbReference type="RefSeq" id="WP_192362451.1">
    <property type="nucleotide sequence ID" value="NZ_CP119182.1"/>
</dbReference>
<protein>
    <recommendedName>
        <fullName evidence="10">Putative proline/betaine transporter</fullName>
    </recommendedName>
</protein>
<evidence type="ECO:0000256" key="10">
    <source>
        <dbReference type="ARBA" id="ARBA00039918"/>
    </source>
</evidence>
<dbReference type="Pfam" id="PF07690">
    <property type="entry name" value="MFS_1"/>
    <property type="match status" value="1"/>
</dbReference>
<dbReference type="GeneID" id="79934604"/>
<dbReference type="PANTHER" id="PTHR43045:SF1">
    <property type="entry name" value="SHIKIMATE TRANSPORTER"/>
    <property type="match status" value="1"/>
</dbReference>
<dbReference type="PROSITE" id="PS50850">
    <property type="entry name" value="MFS"/>
    <property type="match status" value="1"/>
</dbReference>
<gene>
    <name evidence="13" type="ORF">IHE70_20500</name>
</gene>
<comment type="similarity">
    <text evidence="2">Belongs to the major facilitator superfamily. Metabolite:H+ Symporter (MHS) family (TC 2.A.1.6) family.</text>
</comment>
<evidence type="ECO:0000256" key="2">
    <source>
        <dbReference type="ARBA" id="ARBA00008240"/>
    </source>
</evidence>
<evidence type="ECO:0000256" key="1">
    <source>
        <dbReference type="ARBA" id="ARBA00004651"/>
    </source>
</evidence>
<evidence type="ECO:0000256" key="5">
    <source>
        <dbReference type="ARBA" id="ARBA00022692"/>
    </source>
</evidence>
<feature type="transmembrane region" description="Helical" evidence="11">
    <location>
        <begin position="177"/>
        <end position="196"/>
    </location>
</feature>
<evidence type="ECO:0000256" key="7">
    <source>
        <dbReference type="ARBA" id="ARBA00022989"/>
    </source>
</evidence>
<dbReference type="Proteomes" id="UP000661025">
    <property type="component" value="Unassembled WGS sequence"/>
</dbReference>
<evidence type="ECO:0000256" key="9">
    <source>
        <dbReference type="ARBA" id="ARBA00037295"/>
    </source>
</evidence>
<dbReference type="PANTHER" id="PTHR43045">
    <property type="entry name" value="SHIKIMATE TRANSPORTER"/>
    <property type="match status" value="1"/>
</dbReference>
<evidence type="ECO:0000313" key="14">
    <source>
        <dbReference type="Proteomes" id="UP000661025"/>
    </source>
</evidence>
<feature type="transmembrane region" description="Helical" evidence="11">
    <location>
        <begin position="355"/>
        <end position="378"/>
    </location>
</feature>
<feature type="transmembrane region" description="Helical" evidence="11">
    <location>
        <begin position="12"/>
        <end position="35"/>
    </location>
</feature>
<feature type="transmembrane region" description="Helical" evidence="11">
    <location>
        <begin position="294"/>
        <end position="314"/>
    </location>
</feature>
<dbReference type="CDD" id="cd17369">
    <property type="entry name" value="MFS_ShiA_like"/>
    <property type="match status" value="1"/>
</dbReference>
<comment type="caution">
    <text evidence="13">The sequence shown here is derived from an EMBL/GenBank/DDBJ whole genome shotgun (WGS) entry which is preliminary data.</text>
</comment>
<feature type="domain" description="Major facilitator superfamily (MFS) profile" evidence="12">
    <location>
        <begin position="4"/>
        <end position="411"/>
    </location>
</feature>
<name>A0A927L7Q5_9ACTN</name>
<comment type="function">
    <text evidence="9">May be a proton symporter involved in the uptake of osmolytes such as proline and glycine betaine.</text>
</comment>
<feature type="transmembrane region" description="Helical" evidence="11">
    <location>
        <begin position="41"/>
        <end position="65"/>
    </location>
</feature>
<feature type="transmembrane region" description="Helical" evidence="11">
    <location>
        <begin position="142"/>
        <end position="165"/>
    </location>
</feature>
<evidence type="ECO:0000256" key="3">
    <source>
        <dbReference type="ARBA" id="ARBA00022448"/>
    </source>
</evidence>
<keyword evidence="8 11" id="KW-0472">Membrane</keyword>
<keyword evidence="7 11" id="KW-1133">Transmembrane helix</keyword>
<proteinExistence type="inferred from homology"/>
<feature type="transmembrane region" description="Helical" evidence="11">
    <location>
        <begin position="227"/>
        <end position="251"/>
    </location>
</feature>
<dbReference type="SUPFAM" id="SSF103473">
    <property type="entry name" value="MFS general substrate transporter"/>
    <property type="match status" value="1"/>
</dbReference>
<dbReference type="InterPro" id="IPR011701">
    <property type="entry name" value="MFS"/>
</dbReference>
<dbReference type="InterPro" id="IPR020846">
    <property type="entry name" value="MFS_dom"/>
</dbReference>
<dbReference type="Gene3D" id="1.20.1250.20">
    <property type="entry name" value="MFS general substrate transporter like domains"/>
    <property type="match status" value="2"/>
</dbReference>
<dbReference type="FunFam" id="1.20.1250.20:FF:000001">
    <property type="entry name" value="Dicarboxylate MFS transporter"/>
    <property type="match status" value="1"/>
</dbReference>
<evidence type="ECO:0000256" key="6">
    <source>
        <dbReference type="ARBA" id="ARBA00022847"/>
    </source>
</evidence>
<dbReference type="InterPro" id="IPR036259">
    <property type="entry name" value="MFS_trans_sf"/>
</dbReference>
<keyword evidence="5 11" id="KW-0812">Transmembrane</keyword>
<dbReference type="AlphaFoldDB" id="A0A927L7Q5"/>
<keyword evidence="6" id="KW-0769">Symport</keyword>
<feature type="transmembrane region" description="Helical" evidence="11">
    <location>
        <begin position="320"/>
        <end position="343"/>
    </location>
</feature>
<evidence type="ECO:0000259" key="12">
    <source>
        <dbReference type="PROSITE" id="PS50850"/>
    </source>
</evidence>